<sequence>MRAVSRGFTLIELMIVVAIVGILAAVAYPSYVEYTKRTQRSAIASLLSEQTQALERFFSRNGTYVGAQGLSGGNSYYNIGPVLTATGFTLTATPTGSLMSGDKCGSFVITNTGAISNTGATSGVTTKDCWGR</sequence>
<accession>A0A3M4W701</accession>
<evidence type="ECO:0000313" key="3">
    <source>
        <dbReference type="EMBL" id="RMR59567.1"/>
    </source>
</evidence>
<dbReference type="GeneID" id="93661038"/>
<evidence type="ECO:0000313" key="2">
    <source>
        <dbReference type="EMBL" id="GFM92021.1"/>
    </source>
</evidence>
<name>A0A3M4W701_PSECI</name>
<dbReference type="EMBL" id="BLWA01000004">
    <property type="protein sequence ID" value="GFM92021.1"/>
    <property type="molecule type" value="Genomic_DNA"/>
</dbReference>
<proteinExistence type="predicted"/>
<dbReference type="Pfam" id="PF16732">
    <property type="entry name" value="ComP_DUS"/>
    <property type="match status" value="1"/>
</dbReference>
<dbReference type="InterPro" id="IPR012902">
    <property type="entry name" value="N_methyl_site"/>
</dbReference>
<evidence type="ECO:0000256" key="1">
    <source>
        <dbReference type="SAM" id="Phobius"/>
    </source>
</evidence>
<dbReference type="InterPro" id="IPR031982">
    <property type="entry name" value="PilE-like"/>
</dbReference>
<dbReference type="SUPFAM" id="SSF54523">
    <property type="entry name" value="Pili subunits"/>
    <property type="match status" value="1"/>
</dbReference>
<feature type="transmembrane region" description="Helical" evidence="1">
    <location>
        <begin position="7"/>
        <end position="31"/>
    </location>
</feature>
<dbReference type="PROSITE" id="PS00409">
    <property type="entry name" value="PROKAR_NTER_METHYL"/>
    <property type="match status" value="1"/>
</dbReference>
<organism evidence="3 4">
    <name type="scientific">Pseudomonas cichorii</name>
    <dbReference type="NCBI Taxonomy" id="36746"/>
    <lineage>
        <taxon>Bacteria</taxon>
        <taxon>Pseudomonadati</taxon>
        <taxon>Pseudomonadota</taxon>
        <taxon>Gammaproteobacteria</taxon>
        <taxon>Pseudomonadales</taxon>
        <taxon>Pseudomonadaceae</taxon>
        <taxon>Pseudomonas</taxon>
    </lineage>
</organism>
<dbReference type="GO" id="GO:0043683">
    <property type="term" value="P:type IV pilus assembly"/>
    <property type="evidence" value="ECO:0007669"/>
    <property type="project" value="InterPro"/>
</dbReference>
<keyword evidence="1" id="KW-0812">Transmembrane</keyword>
<dbReference type="AlphaFoldDB" id="A0A3M4W701"/>
<dbReference type="Gene3D" id="3.30.700.10">
    <property type="entry name" value="Glycoprotein, Type 4 Pilin"/>
    <property type="match status" value="1"/>
</dbReference>
<dbReference type="RefSeq" id="WP_038400035.1">
    <property type="nucleotide sequence ID" value="NZ_BLVX01000010.1"/>
</dbReference>
<evidence type="ECO:0000313" key="5">
    <source>
        <dbReference type="Proteomes" id="UP000614982"/>
    </source>
</evidence>
<protein>
    <submittedName>
        <fullName evidence="2">Pilus biosynthesis protein</fullName>
    </submittedName>
    <submittedName>
        <fullName evidence="3">Type IV pilus bioproteinsis protein PilE</fullName>
    </submittedName>
</protein>
<keyword evidence="5" id="KW-1185">Reference proteome</keyword>
<keyword evidence="1" id="KW-0472">Membrane</keyword>
<evidence type="ECO:0000313" key="4">
    <source>
        <dbReference type="Proteomes" id="UP000278332"/>
    </source>
</evidence>
<keyword evidence="1" id="KW-1133">Transmembrane helix</keyword>
<dbReference type="InterPro" id="IPR045584">
    <property type="entry name" value="Pilin-like"/>
</dbReference>
<reference evidence="2 5" key="2">
    <citation type="submission" date="2020-05" db="EMBL/GenBank/DDBJ databases">
        <title>Genetic diversity of Pseudomonas cichorii.</title>
        <authorList>
            <person name="Tani S."/>
            <person name="Yagi H."/>
            <person name="Hashimoto S."/>
            <person name="Iiyama K."/>
            <person name="Furuya N."/>
        </authorList>
    </citation>
    <scope>NUCLEOTIDE SEQUENCE [LARGE SCALE GENOMIC DNA]</scope>
    <source>
        <strain evidence="2 5">LMG 2162</strain>
    </source>
</reference>
<dbReference type="Proteomes" id="UP000614982">
    <property type="component" value="Unassembled WGS sequence"/>
</dbReference>
<dbReference type="Proteomes" id="UP000278332">
    <property type="component" value="Unassembled WGS sequence"/>
</dbReference>
<dbReference type="EMBL" id="RBRY01000054">
    <property type="protein sequence ID" value="RMR59567.1"/>
    <property type="molecule type" value="Genomic_DNA"/>
</dbReference>
<reference evidence="3 4" key="1">
    <citation type="submission" date="2018-08" db="EMBL/GenBank/DDBJ databases">
        <title>Recombination of ecologically and evolutionarily significant loci maintains genetic cohesion in the Pseudomonas syringae species complex.</title>
        <authorList>
            <person name="Dillon M."/>
            <person name="Thakur S."/>
            <person name="Almeida R.N.D."/>
            <person name="Weir B.S."/>
            <person name="Guttman D.S."/>
        </authorList>
    </citation>
    <scope>NUCLEOTIDE SEQUENCE [LARGE SCALE GENOMIC DNA]</scope>
    <source>
        <strain evidence="3 4">ICMP 6917</strain>
    </source>
</reference>
<dbReference type="Pfam" id="PF07963">
    <property type="entry name" value="N_methyl"/>
    <property type="match status" value="1"/>
</dbReference>
<gene>
    <name evidence="3" type="ORF">ALP84_02677</name>
    <name evidence="2" type="ORF">PSCICP_19930</name>
</gene>
<dbReference type="PANTHER" id="PTHR30093">
    <property type="entry name" value="GENERAL SECRETION PATHWAY PROTEIN G"/>
    <property type="match status" value="1"/>
</dbReference>
<comment type="caution">
    <text evidence="3">The sequence shown here is derived from an EMBL/GenBank/DDBJ whole genome shotgun (WGS) entry which is preliminary data.</text>
</comment>
<dbReference type="OrthoDB" id="5296638at2"/>
<dbReference type="PANTHER" id="PTHR30093:SF47">
    <property type="entry name" value="TYPE IV PILUS NON-CORE MINOR PILIN PILE"/>
    <property type="match status" value="1"/>
</dbReference>
<dbReference type="NCBIfam" id="TIGR02532">
    <property type="entry name" value="IV_pilin_GFxxxE"/>
    <property type="match status" value="1"/>
</dbReference>